<dbReference type="InterPro" id="IPR020845">
    <property type="entry name" value="AMP-binding_CS"/>
</dbReference>
<dbReference type="SUPFAM" id="SSF56801">
    <property type="entry name" value="Acetyl-CoA synthetase-like"/>
    <property type="match status" value="1"/>
</dbReference>
<keyword evidence="5" id="KW-0067">ATP-binding</keyword>
<dbReference type="Pfam" id="PF00501">
    <property type="entry name" value="AMP-binding"/>
    <property type="match status" value="1"/>
</dbReference>
<evidence type="ECO:0000256" key="5">
    <source>
        <dbReference type="ARBA" id="ARBA00022840"/>
    </source>
</evidence>
<evidence type="ECO:0000313" key="10">
    <source>
        <dbReference type="EMBL" id="LAA02664.1"/>
    </source>
</evidence>
<evidence type="ECO:0000256" key="8">
    <source>
        <dbReference type="SAM" id="MobiDB-lite"/>
    </source>
</evidence>
<dbReference type="GO" id="GO:0030182">
    <property type="term" value="P:neuron differentiation"/>
    <property type="evidence" value="ECO:0007669"/>
    <property type="project" value="TreeGrafter"/>
</dbReference>
<keyword evidence="3" id="KW-0547">Nucleotide-binding</keyword>
<feature type="region of interest" description="Disordered" evidence="8">
    <location>
        <begin position="247"/>
        <end position="266"/>
    </location>
</feature>
<accession>A0A2L2Y3B9</accession>
<dbReference type="GO" id="GO:0035336">
    <property type="term" value="P:long-chain fatty-acyl-CoA metabolic process"/>
    <property type="evidence" value="ECO:0007669"/>
    <property type="project" value="TreeGrafter"/>
</dbReference>
<feature type="compositionally biased region" description="Basic and acidic residues" evidence="8">
    <location>
        <begin position="250"/>
        <end position="259"/>
    </location>
</feature>
<evidence type="ECO:0000256" key="3">
    <source>
        <dbReference type="ARBA" id="ARBA00022741"/>
    </source>
</evidence>
<reference evidence="10" key="1">
    <citation type="journal article" date="2016" name="Mol. Ecol. Resour.">
        <title>Evaluation of the impact of RNA preservation methods of spiders for de novo transcriptome assembly.</title>
        <authorList>
            <person name="Kono N."/>
            <person name="Nakamura H."/>
            <person name="Ito Y."/>
            <person name="Tomita M."/>
            <person name="Arakawa K."/>
        </authorList>
    </citation>
    <scope>NUCLEOTIDE SEQUENCE</scope>
    <source>
        <tissue evidence="10">Whole body</tissue>
    </source>
</reference>
<dbReference type="GO" id="GO:0005524">
    <property type="term" value="F:ATP binding"/>
    <property type="evidence" value="ECO:0007669"/>
    <property type="project" value="UniProtKB-KW"/>
</dbReference>
<dbReference type="EMBL" id="IAAA01004280">
    <property type="protein sequence ID" value="LAA02664.1"/>
    <property type="molecule type" value="mRNA"/>
</dbReference>
<comment type="similarity">
    <text evidence="1">Belongs to the ATP-dependent AMP-binding enzyme family.</text>
</comment>
<dbReference type="GO" id="GO:0090433">
    <property type="term" value="F:palmitoyl-CoA ligase activity"/>
    <property type="evidence" value="ECO:0007669"/>
    <property type="project" value="TreeGrafter"/>
</dbReference>
<evidence type="ECO:0000256" key="7">
    <source>
        <dbReference type="ARBA" id="ARBA00036813"/>
    </source>
</evidence>
<evidence type="ECO:0000256" key="1">
    <source>
        <dbReference type="ARBA" id="ARBA00006432"/>
    </source>
</evidence>
<evidence type="ECO:0000256" key="2">
    <source>
        <dbReference type="ARBA" id="ARBA00022598"/>
    </source>
</evidence>
<dbReference type="GO" id="GO:0005811">
    <property type="term" value="C:lipid droplet"/>
    <property type="evidence" value="ECO:0007669"/>
    <property type="project" value="TreeGrafter"/>
</dbReference>
<keyword evidence="4" id="KW-0443">Lipid metabolism</keyword>
<dbReference type="PANTHER" id="PTHR43272:SF83">
    <property type="entry name" value="ACYL-COA SYNTHETASE LONG-CHAIN, ISOFORM J"/>
    <property type="match status" value="1"/>
</dbReference>
<dbReference type="GO" id="GO:0005886">
    <property type="term" value="C:plasma membrane"/>
    <property type="evidence" value="ECO:0007669"/>
    <property type="project" value="TreeGrafter"/>
</dbReference>
<proteinExistence type="evidence at transcript level"/>
<sequence>MTLDGWQAKLTVACIKVLVLLHDIITLPYYFIIDKPWKRWKLDKTVWAKLEDERDPYGCYVRQVKHAMPTNIDAETMEELFKYAVLKYGDKNCYGIREVLGEEEVEIKPGKFLKKLNLGEYKWLSFKEVNERVEHVAKGLLSIGVTSKKPIVILAETRLEWLLTAQACFRINVPVVTLYATLGEEGIVHGIRETEVSHIITSSDLLPKLKNVLPRVPNVTHLVYMESSTKKSTEGIPKHVNSLPFSQLENKGKESKDSSEASFSPPKSEDMAILMYTSGSTGIPKGVMITHKNILTTVKGFAELMNSPSLQLKPSDTYIAYLPVAHVLELAAECYLSTLGVAIGFSSAQTLTDFSTAVKKGQKGDISILKPTLFLTVPLILDRIRKSIIQLAGKDDTFKRLMFDFAVEYKNFWDAKGFQTPRLNRNLLQTYKDFMGGNLRIMCCGSAPLSPDTQRFIRSVLNVNVIQGYGLTESVASATGMDCEDYSVGRVGAPLSTCRLRLVDWKEGNYHVLDKPNPRGEVIIGGDALTLGYFKNSKQTMDSYKIEGGERWFYTGDIGEVFPDGTLKIIDRKKDLVKLQFGEYVALGKIEAELKTCPLIENICVYGNSFHTYIIALVIPSQLELKRLAQELGKEDLTFKEMCADEEITNLASERIREYGKQCRLFGSELPNKIRLCHEEWSPESGLVTAAFKLRRKDIENHYKSVIDSMYSKSNDKGTSST</sequence>
<keyword evidence="2 10" id="KW-0436">Ligase</keyword>
<dbReference type="PANTHER" id="PTHR43272">
    <property type="entry name" value="LONG-CHAIN-FATTY-ACID--COA LIGASE"/>
    <property type="match status" value="1"/>
</dbReference>
<evidence type="ECO:0000259" key="9">
    <source>
        <dbReference type="Pfam" id="PF00501"/>
    </source>
</evidence>
<dbReference type="InterPro" id="IPR000873">
    <property type="entry name" value="AMP-dep_synth/lig_dom"/>
</dbReference>
<dbReference type="GO" id="GO:0005783">
    <property type="term" value="C:endoplasmic reticulum"/>
    <property type="evidence" value="ECO:0007669"/>
    <property type="project" value="TreeGrafter"/>
</dbReference>
<feature type="domain" description="AMP-dependent synthetase/ligase" evidence="9">
    <location>
        <begin position="119"/>
        <end position="534"/>
    </location>
</feature>
<dbReference type="OrthoDB" id="1700726at2759"/>
<dbReference type="PROSITE" id="PS00455">
    <property type="entry name" value="AMP_BINDING"/>
    <property type="match status" value="1"/>
</dbReference>
<evidence type="ECO:0000256" key="6">
    <source>
        <dbReference type="ARBA" id="ARBA00026121"/>
    </source>
</evidence>
<dbReference type="Gene3D" id="3.40.50.12780">
    <property type="entry name" value="N-terminal domain of ligase-like"/>
    <property type="match status" value="1"/>
</dbReference>
<comment type="catalytic activity">
    <reaction evidence="7">
        <text>a long-chain fatty acid + ATP + CoA = a long-chain fatty acyl-CoA + AMP + diphosphate</text>
        <dbReference type="Rhea" id="RHEA:15421"/>
        <dbReference type="ChEBI" id="CHEBI:30616"/>
        <dbReference type="ChEBI" id="CHEBI:33019"/>
        <dbReference type="ChEBI" id="CHEBI:57287"/>
        <dbReference type="ChEBI" id="CHEBI:57560"/>
        <dbReference type="ChEBI" id="CHEBI:83139"/>
        <dbReference type="ChEBI" id="CHEBI:456215"/>
        <dbReference type="EC" id="6.2.1.3"/>
    </reaction>
</comment>
<dbReference type="AlphaFoldDB" id="A0A2L2Y3B9"/>
<name>A0A2L2Y3B9_PARTP</name>
<dbReference type="EC" id="6.2.1.3" evidence="6"/>
<evidence type="ECO:0000256" key="4">
    <source>
        <dbReference type="ARBA" id="ARBA00022832"/>
    </source>
</evidence>
<protein>
    <recommendedName>
        <fullName evidence="6">long-chain-fatty-acid--CoA ligase</fullName>
        <ecNumber evidence="6">6.2.1.3</ecNumber>
    </recommendedName>
</protein>
<keyword evidence="4" id="KW-0276">Fatty acid metabolism</keyword>
<organism evidence="10">
    <name type="scientific">Parasteatoda tepidariorum</name>
    <name type="common">Common house spider</name>
    <name type="synonym">Achaearanea tepidariorum</name>
    <dbReference type="NCBI Taxonomy" id="114398"/>
    <lineage>
        <taxon>Eukaryota</taxon>
        <taxon>Metazoa</taxon>
        <taxon>Ecdysozoa</taxon>
        <taxon>Arthropoda</taxon>
        <taxon>Chelicerata</taxon>
        <taxon>Arachnida</taxon>
        <taxon>Araneae</taxon>
        <taxon>Araneomorphae</taxon>
        <taxon>Entelegynae</taxon>
        <taxon>Araneoidea</taxon>
        <taxon>Theridiidae</taxon>
        <taxon>Parasteatoda</taxon>
    </lineage>
</organism>
<dbReference type="InterPro" id="IPR042099">
    <property type="entry name" value="ANL_N_sf"/>
</dbReference>